<keyword evidence="3" id="KW-1185">Reference proteome</keyword>
<accession>A0A430QMN4</accession>
<dbReference type="STRING" id="6184.A0A430QMN4"/>
<comment type="caution">
    <text evidence="2">The sequence shown here is derived from an EMBL/GenBank/DDBJ whole genome shotgun (WGS) entry which is preliminary data.</text>
</comment>
<protein>
    <submittedName>
        <fullName evidence="2">Uncharacterized protein</fullName>
    </submittedName>
</protein>
<evidence type="ECO:0000256" key="1">
    <source>
        <dbReference type="ARBA" id="ARBA00009024"/>
    </source>
</evidence>
<organism evidence="2 3">
    <name type="scientific">Schistosoma bovis</name>
    <name type="common">Blood fluke</name>
    <dbReference type="NCBI Taxonomy" id="6184"/>
    <lineage>
        <taxon>Eukaryota</taxon>
        <taxon>Metazoa</taxon>
        <taxon>Spiralia</taxon>
        <taxon>Lophotrochozoa</taxon>
        <taxon>Platyhelminthes</taxon>
        <taxon>Trematoda</taxon>
        <taxon>Digenea</taxon>
        <taxon>Strigeidida</taxon>
        <taxon>Schistosomatoidea</taxon>
        <taxon>Schistosomatidae</taxon>
        <taxon>Schistosoma</taxon>
    </lineage>
</organism>
<name>A0A430QMN4_SCHBO</name>
<proteinExistence type="inferred from homology"/>
<dbReference type="Pfam" id="PF04749">
    <property type="entry name" value="PLAC8"/>
    <property type="match status" value="1"/>
</dbReference>
<dbReference type="Proteomes" id="UP000290809">
    <property type="component" value="Unassembled WGS sequence"/>
</dbReference>
<reference evidence="2 3" key="1">
    <citation type="journal article" date="2019" name="PLoS Pathog.">
        <title>Genome sequence of the bovine parasite Schistosoma bovis Tanzania.</title>
        <authorList>
            <person name="Oey H."/>
            <person name="Zakrzewski M."/>
            <person name="Gobert G."/>
            <person name="Gravermann K."/>
            <person name="Stoye J."/>
            <person name="Jones M."/>
            <person name="Mcmanus D."/>
            <person name="Krause L."/>
        </authorList>
    </citation>
    <scope>NUCLEOTIDE SEQUENCE [LARGE SCALE GENOMIC DNA]</scope>
    <source>
        <strain evidence="2 3">TAN1997</strain>
    </source>
</reference>
<dbReference type="EMBL" id="QMKO01001537">
    <property type="protein sequence ID" value="RTG88969.1"/>
    <property type="molecule type" value="Genomic_DNA"/>
</dbReference>
<gene>
    <name evidence="2" type="ORF">DC041_0001915</name>
</gene>
<dbReference type="AlphaFoldDB" id="A0A430QMN4"/>
<sequence length="155" mass="18369">MDSPTTKQPYAVRQRDWHDGLFDCTNDCNSCKLFFYCLFFPFFSKKNLVLQLKCWLVLCCYSCYMCYMYRRYDECWATPCFIICPGLTLRAYHRAKHNIQVSSVKVFYQIINQFLKAIGTLCRDYLKEYFCPLCAACQLDRDMKYVEATSGILNV</sequence>
<comment type="similarity">
    <text evidence="1">Belongs to the cornifelin family.</text>
</comment>
<dbReference type="InterPro" id="IPR006461">
    <property type="entry name" value="PLAC_motif_containing"/>
</dbReference>
<evidence type="ECO:0000313" key="3">
    <source>
        <dbReference type="Proteomes" id="UP000290809"/>
    </source>
</evidence>
<evidence type="ECO:0000313" key="2">
    <source>
        <dbReference type="EMBL" id="RTG88969.1"/>
    </source>
</evidence>